<feature type="compositionally biased region" description="Basic and acidic residues" evidence="13">
    <location>
        <begin position="35"/>
        <end position="54"/>
    </location>
</feature>
<feature type="region of interest" description="Disordered" evidence="13">
    <location>
        <begin position="23"/>
        <end position="55"/>
    </location>
</feature>
<dbReference type="InterPro" id="IPR037066">
    <property type="entry name" value="Plug_dom_sf"/>
</dbReference>
<dbReference type="PANTHER" id="PTHR30069:SF29">
    <property type="entry name" value="HEMOGLOBIN AND HEMOGLOBIN-HAPTOGLOBIN-BINDING PROTEIN 1-RELATED"/>
    <property type="match status" value="1"/>
</dbReference>
<feature type="domain" description="TonB-dependent receptor-like beta-barrel" evidence="15">
    <location>
        <begin position="247"/>
        <end position="691"/>
    </location>
</feature>
<evidence type="ECO:0000256" key="8">
    <source>
        <dbReference type="ARBA" id="ARBA00023136"/>
    </source>
</evidence>
<evidence type="ECO:0000313" key="18">
    <source>
        <dbReference type="Proteomes" id="UP001285263"/>
    </source>
</evidence>
<dbReference type="InterPro" id="IPR012910">
    <property type="entry name" value="Plug_dom"/>
</dbReference>
<keyword evidence="9 17" id="KW-0675">Receptor</keyword>
<keyword evidence="10 11" id="KW-0998">Cell outer membrane</keyword>
<evidence type="ECO:0000256" key="12">
    <source>
        <dbReference type="RuleBase" id="RU003357"/>
    </source>
</evidence>
<gene>
    <name evidence="17" type="ORF">SNE35_26205</name>
</gene>
<dbReference type="CDD" id="cd01347">
    <property type="entry name" value="ligand_gated_channel"/>
    <property type="match status" value="1"/>
</dbReference>
<accession>A0ABU5DQP2</accession>
<dbReference type="Pfam" id="PF00593">
    <property type="entry name" value="TonB_dep_Rec_b-barrel"/>
    <property type="match status" value="1"/>
</dbReference>
<evidence type="ECO:0000256" key="14">
    <source>
        <dbReference type="SAM" id="SignalP"/>
    </source>
</evidence>
<keyword evidence="5 11" id="KW-0812">Transmembrane</keyword>
<comment type="similarity">
    <text evidence="2 11 12">Belongs to the TonB-dependent receptor family.</text>
</comment>
<keyword evidence="18" id="KW-1185">Reference proteome</keyword>
<keyword evidence="6 14" id="KW-0732">Signal</keyword>
<protein>
    <submittedName>
        <fullName evidence="17">TonB-dependent receptor</fullName>
    </submittedName>
</protein>
<evidence type="ECO:0000259" key="16">
    <source>
        <dbReference type="Pfam" id="PF07715"/>
    </source>
</evidence>
<keyword evidence="4 11" id="KW-1134">Transmembrane beta strand</keyword>
<evidence type="ECO:0000256" key="4">
    <source>
        <dbReference type="ARBA" id="ARBA00022452"/>
    </source>
</evidence>
<evidence type="ECO:0000313" key="17">
    <source>
        <dbReference type="EMBL" id="MDY0748021.1"/>
    </source>
</evidence>
<dbReference type="Pfam" id="PF07715">
    <property type="entry name" value="Plug"/>
    <property type="match status" value="1"/>
</dbReference>
<dbReference type="Proteomes" id="UP001285263">
    <property type="component" value="Unassembled WGS sequence"/>
</dbReference>
<evidence type="ECO:0000256" key="13">
    <source>
        <dbReference type="SAM" id="MobiDB-lite"/>
    </source>
</evidence>
<comment type="subcellular location">
    <subcellularLocation>
        <location evidence="1 11">Cell outer membrane</location>
        <topology evidence="1 11">Multi-pass membrane protein</topology>
    </subcellularLocation>
</comment>
<reference evidence="17 18" key="1">
    <citation type="submission" date="2023-11" db="EMBL/GenBank/DDBJ databases">
        <title>Paucibacter sp. nov., isolated from fresh soil in Korea.</title>
        <authorList>
            <person name="Le N.T.T."/>
        </authorList>
    </citation>
    <scope>NUCLEOTIDE SEQUENCE [LARGE SCALE GENOMIC DNA]</scope>
    <source>
        <strain evidence="17 18">R3-3</strain>
    </source>
</reference>
<feature type="chain" id="PRO_5046866025" evidence="14">
    <location>
        <begin position="22"/>
        <end position="726"/>
    </location>
</feature>
<evidence type="ECO:0000256" key="7">
    <source>
        <dbReference type="ARBA" id="ARBA00023077"/>
    </source>
</evidence>
<proteinExistence type="inferred from homology"/>
<evidence type="ECO:0000256" key="1">
    <source>
        <dbReference type="ARBA" id="ARBA00004571"/>
    </source>
</evidence>
<dbReference type="RefSeq" id="WP_320425988.1">
    <property type="nucleotide sequence ID" value="NZ_JAXCLA010000009.1"/>
</dbReference>
<dbReference type="PROSITE" id="PS52016">
    <property type="entry name" value="TONB_DEPENDENT_REC_3"/>
    <property type="match status" value="1"/>
</dbReference>
<dbReference type="SUPFAM" id="SSF56935">
    <property type="entry name" value="Porins"/>
    <property type="match status" value="1"/>
</dbReference>
<comment type="caution">
    <text evidence="17">The sequence shown here is derived from an EMBL/GenBank/DDBJ whole genome shotgun (WGS) entry which is preliminary data.</text>
</comment>
<feature type="signal peptide" evidence="14">
    <location>
        <begin position="1"/>
        <end position="21"/>
    </location>
</feature>
<dbReference type="Gene3D" id="2.170.130.10">
    <property type="entry name" value="TonB-dependent receptor, plug domain"/>
    <property type="match status" value="1"/>
</dbReference>
<evidence type="ECO:0000256" key="9">
    <source>
        <dbReference type="ARBA" id="ARBA00023170"/>
    </source>
</evidence>
<dbReference type="Gene3D" id="2.40.170.20">
    <property type="entry name" value="TonB-dependent receptor, beta-barrel domain"/>
    <property type="match status" value="1"/>
</dbReference>
<evidence type="ECO:0000256" key="10">
    <source>
        <dbReference type="ARBA" id="ARBA00023237"/>
    </source>
</evidence>
<evidence type="ECO:0000256" key="3">
    <source>
        <dbReference type="ARBA" id="ARBA00022448"/>
    </source>
</evidence>
<evidence type="ECO:0000256" key="2">
    <source>
        <dbReference type="ARBA" id="ARBA00009810"/>
    </source>
</evidence>
<dbReference type="InterPro" id="IPR036942">
    <property type="entry name" value="Beta-barrel_TonB_sf"/>
</dbReference>
<evidence type="ECO:0000256" key="11">
    <source>
        <dbReference type="PROSITE-ProRule" id="PRU01360"/>
    </source>
</evidence>
<dbReference type="EMBL" id="JAXCLA010000009">
    <property type="protein sequence ID" value="MDY0748021.1"/>
    <property type="molecule type" value="Genomic_DNA"/>
</dbReference>
<feature type="domain" description="TonB-dependent receptor plug" evidence="16">
    <location>
        <begin position="54"/>
        <end position="146"/>
    </location>
</feature>
<evidence type="ECO:0000256" key="6">
    <source>
        <dbReference type="ARBA" id="ARBA00022729"/>
    </source>
</evidence>
<keyword evidence="8 11" id="KW-0472">Membrane</keyword>
<keyword evidence="3 11" id="KW-0813">Transport</keyword>
<evidence type="ECO:0000256" key="5">
    <source>
        <dbReference type="ARBA" id="ARBA00022692"/>
    </source>
</evidence>
<sequence>MNLHPIAAACALAAATVPAFAQDGLPDTQQPRAGQKLERVEVTSRPSTDTDLRRKSPVAKQIYGREELEKYGDTNVADVLKRLPGVDLSAGAPRMRGLGSGYTLILINGDPAPPGFDLSQLDPAQVERIEITKGPTADQSAQAVAGAINIILKDAPKVTQRDLRLNANYSAVRPSAGGSFTYGERQGGVSYSLPVSIFSWRGLNESTTTRNIDTGTPWQATQAQEQNFWGAGWNATPRVNWKIDDDQSLNASAFLQQGRWHFNTKFDTLASEGAPYLDSNTRNLGDWHMARGNLQYQNQLNDTQRLELKAGAQDAGGGFHNDTFSTPGRQSDGDNKDRNLTQGGKFTQILNDAHSLTGGWDLEWRRRDETRTVLVDGQLQLPGVDGQPFSARIDRQAFFVQDEWEISPQWSAYVGLRTERIRTETATDDGDQHVNTSSVTTPLLHLNYKFDPKGRDLIRASLTRSYKAPNLNQLLARPALSGLYPDPTVGNIDQSPDNIGNPNLKPELATGLDLAYEKYMQGGGMISIGGFYRRVSNLIRNVVTLEQPGPDMFWSPVARYVNRPVNFSRAQAAGLELEIKGRAGELMPGWFDPKLPLNLRASLNVYHSRVDAVQGPNNRLDAQQPWSANVGFDYRTKSLPINLGASFAYTPGYLTQQTDVQSTDVSRTRSLDMFAQYILSKTSSIRVSANNFAPVDTQSEVFTRDGSTFTDRKARTQFGVTWETKL</sequence>
<dbReference type="InterPro" id="IPR000531">
    <property type="entry name" value="Beta-barrel_TonB"/>
</dbReference>
<evidence type="ECO:0000259" key="15">
    <source>
        <dbReference type="Pfam" id="PF00593"/>
    </source>
</evidence>
<name>A0ABU5DQP2_9BURK</name>
<dbReference type="InterPro" id="IPR039426">
    <property type="entry name" value="TonB-dep_rcpt-like"/>
</dbReference>
<dbReference type="PANTHER" id="PTHR30069">
    <property type="entry name" value="TONB-DEPENDENT OUTER MEMBRANE RECEPTOR"/>
    <property type="match status" value="1"/>
</dbReference>
<feature type="region of interest" description="Disordered" evidence="13">
    <location>
        <begin position="315"/>
        <end position="339"/>
    </location>
</feature>
<organism evidence="17 18">
    <name type="scientific">Roseateles agri</name>
    <dbReference type="NCBI Taxonomy" id="3098619"/>
    <lineage>
        <taxon>Bacteria</taxon>
        <taxon>Pseudomonadati</taxon>
        <taxon>Pseudomonadota</taxon>
        <taxon>Betaproteobacteria</taxon>
        <taxon>Burkholderiales</taxon>
        <taxon>Sphaerotilaceae</taxon>
        <taxon>Roseateles</taxon>
    </lineage>
</organism>
<keyword evidence="7 12" id="KW-0798">TonB box</keyword>